<dbReference type="EMBL" id="JAUHPW010000002">
    <property type="protein sequence ID" value="MDN4475015.1"/>
    <property type="molecule type" value="Genomic_DNA"/>
</dbReference>
<accession>A0ABT8G7B9</accession>
<dbReference type="RefSeq" id="WP_301131465.1">
    <property type="nucleotide sequence ID" value="NZ_JAUHPW010000002.1"/>
</dbReference>
<name>A0ABT8G7B9_9MICO</name>
<keyword evidence="1" id="KW-1133">Transmembrane helix</keyword>
<proteinExistence type="predicted"/>
<evidence type="ECO:0000256" key="1">
    <source>
        <dbReference type="SAM" id="Phobius"/>
    </source>
</evidence>
<keyword evidence="1" id="KW-0812">Transmembrane</keyword>
<reference evidence="2" key="1">
    <citation type="submission" date="2023-06" db="EMBL/GenBank/DDBJ databases">
        <title>Sysu t00192.</title>
        <authorList>
            <person name="Gao L."/>
            <person name="Fang B.-Z."/>
            <person name="Li W.-J."/>
        </authorList>
    </citation>
    <scope>NUCLEOTIDE SEQUENCE</scope>
    <source>
        <strain evidence="2">SYSU T00192</strain>
    </source>
</reference>
<dbReference type="Proteomes" id="UP001172728">
    <property type="component" value="Unassembled WGS sequence"/>
</dbReference>
<feature type="transmembrane region" description="Helical" evidence="1">
    <location>
        <begin position="97"/>
        <end position="118"/>
    </location>
</feature>
<evidence type="ECO:0000313" key="3">
    <source>
        <dbReference type="Proteomes" id="UP001172728"/>
    </source>
</evidence>
<evidence type="ECO:0000313" key="2">
    <source>
        <dbReference type="EMBL" id="MDN4475015.1"/>
    </source>
</evidence>
<sequence length="135" mass="14132">MTTTTGPRASASTIDEAAATAIGLEPIHRKSFVDIVRDPSAVDLAALAAVTGPSADARVLLSLVKAEAARTPFAATAMTFLVFVLTQLVDSAGVPDMFVLVVRSVAAVAVGALLVRFFHNQHAAHRWQTLLEPLA</sequence>
<gene>
    <name evidence="2" type="ORF">QQX09_03985</name>
</gene>
<comment type="caution">
    <text evidence="2">The sequence shown here is derived from an EMBL/GenBank/DDBJ whole genome shotgun (WGS) entry which is preliminary data.</text>
</comment>
<feature type="transmembrane region" description="Helical" evidence="1">
    <location>
        <begin position="68"/>
        <end position="85"/>
    </location>
</feature>
<organism evidence="2 3">
    <name type="scientific">Demequina litoralis</name>
    <dbReference type="NCBI Taxonomy" id="3051660"/>
    <lineage>
        <taxon>Bacteria</taxon>
        <taxon>Bacillati</taxon>
        <taxon>Actinomycetota</taxon>
        <taxon>Actinomycetes</taxon>
        <taxon>Micrococcales</taxon>
        <taxon>Demequinaceae</taxon>
        <taxon>Demequina</taxon>
    </lineage>
</organism>
<keyword evidence="3" id="KW-1185">Reference proteome</keyword>
<protein>
    <submittedName>
        <fullName evidence="2">Uncharacterized protein</fullName>
    </submittedName>
</protein>
<keyword evidence="1" id="KW-0472">Membrane</keyword>